<dbReference type="EMBL" id="BARV01006913">
    <property type="protein sequence ID" value="GAI17857.1"/>
    <property type="molecule type" value="Genomic_DNA"/>
</dbReference>
<sequence length="120" mass="13934">MLVDNAKEGKIVLYSELPVFNELKGRFKDVATKLVDFIIGACSEYEESKGRPLISSIVVNKENGEPTKNFYGLSSVPYNLCMDTWERQEVEPPEIVTTKRREFWLSELQETLEYWGKYET</sequence>
<gene>
    <name evidence="1" type="ORF">S06H3_14145</name>
</gene>
<dbReference type="AlphaFoldDB" id="X1LEV8"/>
<proteinExistence type="predicted"/>
<protein>
    <submittedName>
        <fullName evidence="1">Uncharacterized protein</fullName>
    </submittedName>
</protein>
<comment type="caution">
    <text evidence="1">The sequence shown here is derived from an EMBL/GenBank/DDBJ whole genome shotgun (WGS) entry which is preliminary data.</text>
</comment>
<name>X1LEV8_9ZZZZ</name>
<reference evidence="1" key="1">
    <citation type="journal article" date="2014" name="Front. Microbiol.">
        <title>High frequency of phylogenetically diverse reductive dehalogenase-homologous genes in deep subseafloor sedimentary metagenomes.</title>
        <authorList>
            <person name="Kawai M."/>
            <person name="Futagami T."/>
            <person name="Toyoda A."/>
            <person name="Takaki Y."/>
            <person name="Nishi S."/>
            <person name="Hori S."/>
            <person name="Arai W."/>
            <person name="Tsubouchi T."/>
            <person name="Morono Y."/>
            <person name="Uchiyama I."/>
            <person name="Ito T."/>
            <person name="Fujiyama A."/>
            <person name="Inagaki F."/>
            <person name="Takami H."/>
        </authorList>
    </citation>
    <scope>NUCLEOTIDE SEQUENCE</scope>
    <source>
        <strain evidence="1">Expedition CK06-06</strain>
    </source>
</reference>
<evidence type="ECO:0000313" key="1">
    <source>
        <dbReference type="EMBL" id="GAI17857.1"/>
    </source>
</evidence>
<accession>X1LEV8</accession>
<organism evidence="1">
    <name type="scientific">marine sediment metagenome</name>
    <dbReference type="NCBI Taxonomy" id="412755"/>
    <lineage>
        <taxon>unclassified sequences</taxon>
        <taxon>metagenomes</taxon>
        <taxon>ecological metagenomes</taxon>
    </lineage>
</organism>